<gene>
    <name evidence="5" type="ORF">APZ16_01885</name>
</gene>
<dbReference type="Gene3D" id="2.30.40.10">
    <property type="entry name" value="Urease, subunit C, domain 1"/>
    <property type="match status" value="1"/>
</dbReference>
<protein>
    <submittedName>
        <fullName evidence="5">Amidohydrolase</fullName>
    </submittedName>
</protein>
<comment type="caution">
    <text evidence="5">The sequence shown here is derived from an EMBL/GenBank/DDBJ whole genome shotgun (WGS) entry which is preliminary data.</text>
</comment>
<dbReference type="InterPro" id="IPR032466">
    <property type="entry name" value="Metal_Hydrolase"/>
</dbReference>
<reference evidence="5 6" key="1">
    <citation type="journal article" date="2016" name="Nat. Microbiol.">
        <title>Genomic inference of the metabolism of cosmopolitan subsurface Archaea, Hadesarchaea.</title>
        <authorList>
            <person name="Baker B.J."/>
            <person name="Saw J.H."/>
            <person name="Lind A.E."/>
            <person name="Lazar C.S."/>
            <person name="Hinrichs K.-U."/>
            <person name="Teske A.P."/>
            <person name="Ettema T.J."/>
        </authorList>
    </citation>
    <scope>NUCLEOTIDE SEQUENCE [LARGE SCALE GENOMIC DNA]</scope>
</reference>
<dbReference type="EMBL" id="LQMQ01000060">
    <property type="protein sequence ID" value="KUO39569.1"/>
    <property type="molecule type" value="Genomic_DNA"/>
</dbReference>
<evidence type="ECO:0000256" key="2">
    <source>
        <dbReference type="ARBA" id="ARBA00022801"/>
    </source>
</evidence>
<dbReference type="Proteomes" id="UP000074294">
    <property type="component" value="Unassembled WGS sequence"/>
</dbReference>
<accession>A0A147JSU6</accession>
<dbReference type="SUPFAM" id="SSF51556">
    <property type="entry name" value="Metallo-dependent hydrolases"/>
    <property type="match status" value="1"/>
</dbReference>
<dbReference type="InterPro" id="IPR050287">
    <property type="entry name" value="MTA/SAH_deaminase"/>
</dbReference>
<evidence type="ECO:0000313" key="5">
    <source>
        <dbReference type="EMBL" id="KUO39569.1"/>
    </source>
</evidence>
<dbReference type="AlphaFoldDB" id="A0A147JSU6"/>
<dbReference type="Gene3D" id="3.20.20.140">
    <property type="entry name" value="Metal-dependent hydrolases"/>
    <property type="match status" value="1"/>
</dbReference>
<dbReference type="FunFam" id="3.20.20.140:FF:000014">
    <property type="entry name" value="5-methylthioadenosine/S-adenosylhomocysteine deaminase"/>
    <property type="match status" value="1"/>
</dbReference>
<name>A0A147JSU6_HADYE</name>
<evidence type="ECO:0000313" key="6">
    <source>
        <dbReference type="Proteomes" id="UP000074294"/>
    </source>
</evidence>
<keyword evidence="2 5" id="KW-0378">Hydrolase</keyword>
<feature type="domain" description="Amidohydrolase-related" evidence="4">
    <location>
        <begin position="45"/>
        <end position="410"/>
    </location>
</feature>
<dbReference type="GO" id="GO:0046872">
    <property type="term" value="F:metal ion binding"/>
    <property type="evidence" value="ECO:0007669"/>
    <property type="project" value="UniProtKB-KW"/>
</dbReference>
<proteinExistence type="predicted"/>
<sequence length="450" mass="50191">MNQRREIIQDGAVVIEENRIVDVGKTKKIKSSHRVEREIDCRGKLVLPGLVDCHVHLAQALIRGCADDMALIPWLRQRVLPLQGTYTEKEGELSAKLCCIEMIKSGTTTFVECLLHWRYGFDRIARVVEKIGIRGVLSKSLMNVPGYADQKDAIPSGMVEDGEKTMKQTIQMIQRWHGKANNRIHVWFGARTPGACTVDFYREISEKARKYKTGITIHLAEVKQDIEYLRREFGMTPMEFMNHCGIVGPHVIYAHGVWIPPEDFKILQRTGGTVCHCPASNLKLASGFAPVPEMLKSGVNVALGCDGGPSNNCYDMIREMKLAALVHKARLLDPEVLPAETVLEMATLNGAKATLWRGQIGSIERGKLADLIVIDLRRPHLVPVRNPVSNLVYAANGGDVDTVIIDGKIIMENRQMTTIEEEEVVQEAIEAGPLVDQRLGLKIGPKWPLK</sequence>
<dbReference type="Pfam" id="PF01979">
    <property type="entry name" value="Amidohydro_1"/>
    <property type="match status" value="1"/>
</dbReference>
<keyword evidence="3" id="KW-0862">Zinc</keyword>
<dbReference type="CDD" id="cd01298">
    <property type="entry name" value="ATZ_TRZ_like"/>
    <property type="match status" value="1"/>
</dbReference>
<evidence type="ECO:0000256" key="1">
    <source>
        <dbReference type="ARBA" id="ARBA00022723"/>
    </source>
</evidence>
<dbReference type="PANTHER" id="PTHR43794:SF11">
    <property type="entry name" value="AMIDOHYDROLASE-RELATED DOMAIN-CONTAINING PROTEIN"/>
    <property type="match status" value="1"/>
</dbReference>
<evidence type="ECO:0000259" key="4">
    <source>
        <dbReference type="Pfam" id="PF01979"/>
    </source>
</evidence>
<organism evidence="5 6">
    <name type="scientific">Hadarchaeum yellowstonense</name>
    <dbReference type="NCBI Taxonomy" id="1776334"/>
    <lineage>
        <taxon>Archaea</taxon>
        <taxon>Methanobacteriati</taxon>
        <taxon>Candidatus Hadarchaeota</taxon>
        <taxon>Candidatus Hadarchaeia</taxon>
        <taxon>Candidatus Hadarchaeales</taxon>
        <taxon>Candidatus Hadarchaeaceae</taxon>
        <taxon>Candidatus Hadarchaeum</taxon>
    </lineage>
</organism>
<keyword evidence="1" id="KW-0479">Metal-binding</keyword>
<dbReference type="InterPro" id="IPR011059">
    <property type="entry name" value="Metal-dep_hydrolase_composite"/>
</dbReference>
<dbReference type="InterPro" id="IPR006680">
    <property type="entry name" value="Amidohydro-rel"/>
</dbReference>
<dbReference type="SUPFAM" id="SSF51338">
    <property type="entry name" value="Composite domain of metallo-dependent hydrolases"/>
    <property type="match status" value="1"/>
</dbReference>
<dbReference type="PANTHER" id="PTHR43794">
    <property type="entry name" value="AMINOHYDROLASE SSNA-RELATED"/>
    <property type="match status" value="1"/>
</dbReference>
<dbReference type="GO" id="GO:0016814">
    <property type="term" value="F:hydrolase activity, acting on carbon-nitrogen (but not peptide) bonds, in cyclic amidines"/>
    <property type="evidence" value="ECO:0007669"/>
    <property type="project" value="UniProtKB-ARBA"/>
</dbReference>
<dbReference type="GO" id="GO:0019239">
    <property type="term" value="F:deaminase activity"/>
    <property type="evidence" value="ECO:0007669"/>
    <property type="project" value="UniProtKB-ARBA"/>
</dbReference>
<dbReference type="STRING" id="1776334.APZ16_01885"/>
<evidence type="ECO:0000256" key="3">
    <source>
        <dbReference type="ARBA" id="ARBA00022833"/>
    </source>
</evidence>